<feature type="non-terminal residue" evidence="2">
    <location>
        <position position="31"/>
    </location>
</feature>
<dbReference type="EMBL" id="LAZR01004482">
    <property type="protein sequence ID" value="KKN08201.1"/>
    <property type="molecule type" value="Genomic_DNA"/>
</dbReference>
<sequence>MIGFYFVSILLALIYGIKWNKVFKRVKKFRK</sequence>
<keyword evidence="1" id="KW-0472">Membrane</keyword>
<comment type="caution">
    <text evidence="2">The sequence shown here is derived from an EMBL/GenBank/DDBJ whole genome shotgun (WGS) entry which is preliminary data.</text>
</comment>
<evidence type="ECO:0000313" key="2">
    <source>
        <dbReference type="EMBL" id="KKN08201.1"/>
    </source>
</evidence>
<reference evidence="2" key="1">
    <citation type="journal article" date="2015" name="Nature">
        <title>Complex archaea that bridge the gap between prokaryotes and eukaryotes.</title>
        <authorList>
            <person name="Spang A."/>
            <person name="Saw J.H."/>
            <person name="Jorgensen S.L."/>
            <person name="Zaremba-Niedzwiedzka K."/>
            <person name="Martijn J."/>
            <person name="Lind A.E."/>
            <person name="van Eijk R."/>
            <person name="Schleper C."/>
            <person name="Guy L."/>
            <person name="Ettema T.J."/>
        </authorList>
    </citation>
    <scope>NUCLEOTIDE SEQUENCE</scope>
</reference>
<proteinExistence type="predicted"/>
<name>A0A0F9Q4H6_9ZZZZ</name>
<dbReference type="AlphaFoldDB" id="A0A0F9Q4H6"/>
<keyword evidence="1" id="KW-1133">Transmembrane helix</keyword>
<keyword evidence="1" id="KW-0812">Transmembrane</keyword>
<feature type="transmembrane region" description="Helical" evidence="1">
    <location>
        <begin position="6"/>
        <end position="23"/>
    </location>
</feature>
<accession>A0A0F9Q4H6</accession>
<evidence type="ECO:0000256" key="1">
    <source>
        <dbReference type="SAM" id="Phobius"/>
    </source>
</evidence>
<protein>
    <submittedName>
        <fullName evidence="2">Uncharacterized protein</fullName>
    </submittedName>
</protein>
<gene>
    <name evidence="2" type="ORF">LCGC14_1059030</name>
</gene>
<organism evidence="2">
    <name type="scientific">marine sediment metagenome</name>
    <dbReference type="NCBI Taxonomy" id="412755"/>
    <lineage>
        <taxon>unclassified sequences</taxon>
        <taxon>metagenomes</taxon>
        <taxon>ecological metagenomes</taxon>
    </lineage>
</organism>